<organism evidence="2 3">
    <name type="scientific">Agrobacterium tomkonis CFBP 6623</name>
    <dbReference type="NCBI Taxonomy" id="1183432"/>
    <lineage>
        <taxon>Bacteria</taxon>
        <taxon>Pseudomonadati</taxon>
        <taxon>Pseudomonadota</taxon>
        <taxon>Alphaproteobacteria</taxon>
        <taxon>Hyphomicrobiales</taxon>
        <taxon>Rhizobiaceae</taxon>
        <taxon>Rhizobium/Agrobacterium group</taxon>
        <taxon>Agrobacterium</taxon>
        <taxon>Agrobacterium tumefaciens complex</taxon>
    </lineage>
</organism>
<evidence type="ECO:0000313" key="2">
    <source>
        <dbReference type="EMBL" id="CUX13511.1"/>
    </source>
</evidence>
<dbReference type="AlphaFoldDB" id="A0A1S7NYU9"/>
<accession>A0A1S7NYU9</accession>
<feature type="compositionally biased region" description="Basic residues" evidence="1">
    <location>
        <begin position="61"/>
        <end position="82"/>
    </location>
</feature>
<protein>
    <submittedName>
        <fullName evidence="2">Uncharacterized protein</fullName>
    </submittedName>
</protein>
<sequence length="82" mass="8773">MSGIVDQVLNGVVKGALSEILTKTGIRKTRRTRRTKSTGSLAGGIVGSVLEAALNAAVKPRPAKKQVSKRRTAAARSRQKYR</sequence>
<dbReference type="Proteomes" id="UP000191988">
    <property type="component" value="Unassembled WGS sequence"/>
</dbReference>
<proteinExistence type="predicted"/>
<keyword evidence="3" id="KW-1185">Reference proteome</keyword>
<evidence type="ECO:0000313" key="3">
    <source>
        <dbReference type="Proteomes" id="UP000191988"/>
    </source>
</evidence>
<evidence type="ECO:0000256" key="1">
    <source>
        <dbReference type="SAM" id="MobiDB-lite"/>
    </source>
</evidence>
<dbReference type="EMBL" id="FBWK01000010">
    <property type="protein sequence ID" value="CUX13511.1"/>
    <property type="molecule type" value="Genomic_DNA"/>
</dbReference>
<dbReference type="RefSeq" id="WP_046798229.1">
    <property type="nucleotide sequence ID" value="NZ_LT009723.1"/>
</dbReference>
<feature type="region of interest" description="Disordered" evidence="1">
    <location>
        <begin position="58"/>
        <end position="82"/>
    </location>
</feature>
<dbReference type="STRING" id="1183432.AGR3A_Cc180033"/>
<name>A0A1S7NYU9_9HYPH</name>
<reference evidence="3" key="1">
    <citation type="submission" date="2016-01" db="EMBL/GenBank/DDBJ databases">
        <authorList>
            <person name="Regsiter A."/>
            <person name="william w."/>
        </authorList>
    </citation>
    <scope>NUCLEOTIDE SEQUENCE [LARGE SCALE GENOMIC DNA]</scope>
    <source>
        <strain evidence="3">CFBP 6623</strain>
    </source>
</reference>
<gene>
    <name evidence="2" type="ORF">AGR3A_Cc180033</name>
</gene>